<comment type="caution">
    <text evidence="2">The sequence shown here is derived from an EMBL/GenBank/DDBJ whole genome shotgun (WGS) entry which is preliminary data.</text>
</comment>
<protein>
    <submittedName>
        <fullName evidence="2">Class F sortase</fullName>
    </submittedName>
</protein>
<keyword evidence="3" id="KW-1185">Reference proteome</keyword>
<feature type="compositionally biased region" description="Pro residues" evidence="1">
    <location>
        <begin position="74"/>
        <end position="87"/>
    </location>
</feature>
<dbReference type="Proteomes" id="UP001550853">
    <property type="component" value="Unassembled WGS sequence"/>
</dbReference>
<dbReference type="CDD" id="cd05829">
    <property type="entry name" value="Sortase_F"/>
    <property type="match status" value="1"/>
</dbReference>
<gene>
    <name evidence="2" type="ORF">AB0E61_29105</name>
</gene>
<dbReference type="RefSeq" id="WP_051739552.1">
    <property type="nucleotide sequence ID" value="NZ_JBEZVI010000035.1"/>
</dbReference>
<name>A0ABV2Z808_9ACTN</name>
<sequence length="232" mass="23694">MTTELHPVRPLTRPADPPHRAPRPEPAPGHGRWYTGTAWAVLLLGLWLWGGDAARSAAVAQLTTTGDIAAVGRPPGPAAPRAHPPLPATTAGAPRALTVPALGLRTPLTPGPPDAAAVPAARADGPAGWYAYGPQPGTPGAAVLLGRGPTAGAPARLTPGARLDLHRADGSTARFTVADVRLYPPGRALPATATAARDPHRAELRLITRRPTAPTVVVSAFLSSYGTGHGGR</sequence>
<evidence type="ECO:0000256" key="1">
    <source>
        <dbReference type="SAM" id="MobiDB-lite"/>
    </source>
</evidence>
<evidence type="ECO:0000313" key="2">
    <source>
        <dbReference type="EMBL" id="MEU3714146.1"/>
    </source>
</evidence>
<dbReference type="InterPro" id="IPR023365">
    <property type="entry name" value="Sortase_dom-sf"/>
</dbReference>
<proteinExistence type="predicted"/>
<feature type="region of interest" description="Disordered" evidence="1">
    <location>
        <begin position="70"/>
        <end position="92"/>
    </location>
</feature>
<reference evidence="2 3" key="1">
    <citation type="submission" date="2024-06" db="EMBL/GenBank/DDBJ databases">
        <title>The Natural Products Discovery Center: Release of the First 8490 Sequenced Strains for Exploring Actinobacteria Biosynthetic Diversity.</title>
        <authorList>
            <person name="Kalkreuter E."/>
            <person name="Kautsar S.A."/>
            <person name="Yang D."/>
            <person name="Bader C.D."/>
            <person name="Teijaro C.N."/>
            <person name="Fluegel L."/>
            <person name="Davis C.M."/>
            <person name="Simpson J.R."/>
            <person name="Lauterbach L."/>
            <person name="Steele A.D."/>
            <person name="Gui C."/>
            <person name="Meng S."/>
            <person name="Li G."/>
            <person name="Viehrig K."/>
            <person name="Ye F."/>
            <person name="Su P."/>
            <person name="Kiefer A.F."/>
            <person name="Nichols A."/>
            <person name="Cepeda A.J."/>
            <person name="Yan W."/>
            <person name="Fan B."/>
            <person name="Jiang Y."/>
            <person name="Adhikari A."/>
            <person name="Zheng C.-J."/>
            <person name="Schuster L."/>
            <person name="Cowan T.M."/>
            <person name="Smanski M.J."/>
            <person name="Chevrette M.G."/>
            <person name="De Carvalho L.P.S."/>
            <person name="Shen B."/>
        </authorList>
    </citation>
    <scope>NUCLEOTIDE SEQUENCE [LARGE SCALE GENOMIC DNA]</scope>
    <source>
        <strain evidence="2 3">NPDC033039</strain>
    </source>
</reference>
<evidence type="ECO:0000313" key="3">
    <source>
        <dbReference type="Proteomes" id="UP001550853"/>
    </source>
</evidence>
<accession>A0ABV2Z808</accession>
<dbReference type="InterPro" id="IPR042001">
    <property type="entry name" value="Sortase_F"/>
</dbReference>
<dbReference type="Gene3D" id="2.40.260.10">
    <property type="entry name" value="Sortase"/>
    <property type="match status" value="1"/>
</dbReference>
<organism evidence="2 3">
    <name type="scientific">Streptomyces catenulae</name>
    <dbReference type="NCBI Taxonomy" id="66875"/>
    <lineage>
        <taxon>Bacteria</taxon>
        <taxon>Bacillati</taxon>
        <taxon>Actinomycetota</taxon>
        <taxon>Actinomycetes</taxon>
        <taxon>Kitasatosporales</taxon>
        <taxon>Streptomycetaceae</taxon>
        <taxon>Streptomyces</taxon>
    </lineage>
</organism>
<feature type="region of interest" description="Disordered" evidence="1">
    <location>
        <begin position="1"/>
        <end position="30"/>
    </location>
</feature>
<dbReference type="EMBL" id="JBEZVI010000035">
    <property type="protein sequence ID" value="MEU3714146.1"/>
    <property type="molecule type" value="Genomic_DNA"/>
</dbReference>